<name>A0A9Q1M5L4_9SOLA</name>
<dbReference type="Pfam" id="PF13041">
    <property type="entry name" value="PPR_2"/>
    <property type="match status" value="2"/>
</dbReference>
<keyword evidence="5" id="KW-1185">Reference proteome</keyword>
<feature type="repeat" description="PPR" evidence="3">
    <location>
        <begin position="89"/>
        <end position="123"/>
    </location>
</feature>
<dbReference type="PANTHER" id="PTHR47933">
    <property type="entry name" value="PENTATRICOPEPTIDE REPEAT-CONTAINING PROTEIN 1, MITOCHONDRIAL"/>
    <property type="match status" value="1"/>
</dbReference>
<reference evidence="5" key="1">
    <citation type="journal article" date="2023" name="Proc. Natl. Acad. Sci. U.S.A.">
        <title>Genomic and structural basis for evolution of tropane alkaloid biosynthesis.</title>
        <authorList>
            <person name="Wanga Y.-J."/>
            <person name="Taina T."/>
            <person name="Yua J.-Y."/>
            <person name="Lia J."/>
            <person name="Xua B."/>
            <person name="Chenc J."/>
            <person name="D'Auriad J.C."/>
            <person name="Huanga J.-P."/>
            <person name="Huanga S.-X."/>
        </authorList>
    </citation>
    <scope>NUCLEOTIDE SEQUENCE [LARGE SCALE GENOMIC DNA]</scope>
    <source>
        <strain evidence="5">cv. KIB-2019</strain>
    </source>
</reference>
<organism evidence="4 5">
    <name type="scientific">Anisodus acutangulus</name>
    <dbReference type="NCBI Taxonomy" id="402998"/>
    <lineage>
        <taxon>Eukaryota</taxon>
        <taxon>Viridiplantae</taxon>
        <taxon>Streptophyta</taxon>
        <taxon>Embryophyta</taxon>
        <taxon>Tracheophyta</taxon>
        <taxon>Spermatophyta</taxon>
        <taxon>Magnoliopsida</taxon>
        <taxon>eudicotyledons</taxon>
        <taxon>Gunneridae</taxon>
        <taxon>Pentapetalae</taxon>
        <taxon>asterids</taxon>
        <taxon>lamiids</taxon>
        <taxon>Solanales</taxon>
        <taxon>Solanaceae</taxon>
        <taxon>Solanoideae</taxon>
        <taxon>Hyoscyameae</taxon>
        <taxon>Anisodus</taxon>
    </lineage>
</organism>
<comment type="caution">
    <text evidence="4">The sequence shown here is derived from an EMBL/GenBank/DDBJ whole genome shotgun (WGS) entry which is preliminary data.</text>
</comment>
<dbReference type="Proteomes" id="UP001152561">
    <property type="component" value="Unassembled WGS sequence"/>
</dbReference>
<dbReference type="Gene3D" id="1.25.40.10">
    <property type="entry name" value="Tetratricopeptide repeat domain"/>
    <property type="match status" value="1"/>
</dbReference>
<dbReference type="AlphaFoldDB" id="A0A9Q1M5L4"/>
<protein>
    <recommendedName>
        <fullName evidence="6">Pentatricopeptide repeat-containing protein</fullName>
    </recommendedName>
</protein>
<evidence type="ECO:0000256" key="1">
    <source>
        <dbReference type="ARBA" id="ARBA00007626"/>
    </source>
</evidence>
<gene>
    <name evidence="4" type="ORF">K7X08_028509</name>
</gene>
<dbReference type="OrthoDB" id="185373at2759"/>
<dbReference type="NCBIfam" id="TIGR00756">
    <property type="entry name" value="PPR"/>
    <property type="match status" value="2"/>
</dbReference>
<dbReference type="InterPro" id="IPR002885">
    <property type="entry name" value="PPR_rpt"/>
</dbReference>
<comment type="similarity">
    <text evidence="1">Belongs to the PPR family. P subfamily.</text>
</comment>
<dbReference type="GO" id="GO:0003729">
    <property type="term" value="F:mRNA binding"/>
    <property type="evidence" value="ECO:0007669"/>
    <property type="project" value="TreeGrafter"/>
</dbReference>
<evidence type="ECO:0000313" key="4">
    <source>
        <dbReference type="EMBL" id="KAJ8552066.1"/>
    </source>
</evidence>
<dbReference type="InterPro" id="IPR011990">
    <property type="entry name" value="TPR-like_helical_dom_sf"/>
</dbReference>
<evidence type="ECO:0000256" key="2">
    <source>
        <dbReference type="ARBA" id="ARBA00022737"/>
    </source>
</evidence>
<evidence type="ECO:0008006" key="6">
    <source>
        <dbReference type="Google" id="ProtNLM"/>
    </source>
</evidence>
<feature type="repeat" description="PPR" evidence="3">
    <location>
        <begin position="54"/>
        <end position="88"/>
    </location>
</feature>
<dbReference type="PROSITE" id="PS51375">
    <property type="entry name" value="PPR"/>
    <property type="match status" value="3"/>
</dbReference>
<sequence length="186" mass="21789">MEKAFRVVEEMREKDITPDVITYTSLIGRLGLVGQPDKARDILKEMKEYGCYPDVAAYNAAIRNFCIAKRIGDAYSLMDEMVRNGLNPNATTYNVFLRSFFWINDFKSSWTLYQRMKEMGAYRVHSYQVDQCIGFINYQWTLQQYCRPLIQNSTNEMAPDTPYLLLQQKNHPWKECTTLEPAAVFF</sequence>
<proteinExistence type="inferred from homology"/>
<keyword evidence="2" id="KW-0677">Repeat</keyword>
<dbReference type="EMBL" id="JAJAGQ010000010">
    <property type="protein sequence ID" value="KAJ8552066.1"/>
    <property type="molecule type" value="Genomic_DNA"/>
</dbReference>
<evidence type="ECO:0000256" key="3">
    <source>
        <dbReference type="PROSITE-ProRule" id="PRU00708"/>
    </source>
</evidence>
<accession>A0A9Q1M5L4</accession>
<dbReference type="InterPro" id="IPR051240">
    <property type="entry name" value="Mito_RNA-Proc/Resp"/>
</dbReference>
<evidence type="ECO:0000313" key="5">
    <source>
        <dbReference type="Proteomes" id="UP001152561"/>
    </source>
</evidence>
<dbReference type="PANTHER" id="PTHR47933:SF29">
    <property type="entry name" value="OS03G0208600 PROTEIN"/>
    <property type="match status" value="1"/>
</dbReference>
<feature type="repeat" description="PPR" evidence="3">
    <location>
        <begin position="19"/>
        <end position="53"/>
    </location>
</feature>